<proteinExistence type="predicted"/>
<evidence type="ECO:0000256" key="1">
    <source>
        <dbReference type="ARBA" id="ARBA00022801"/>
    </source>
</evidence>
<organism evidence="3 4">
    <name type="scientific">Paracoccus seriniphilus</name>
    <dbReference type="NCBI Taxonomy" id="184748"/>
    <lineage>
        <taxon>Bacteria</taxon>
        <taxon>Pseudomonadati</taxon>
        <taxon>Pseudomonadota</taxon>
        <taxon>Alphaproteobacteria</taxon>
        <taxon>Rhodobacterales</taxon>
        <taxon>Paracoccaceae</taxon>
        <taxon>Paracoccus</taxon>
    </lineage>
</organism>
<dbReference type="SUPFAM" id="SSF52499">
    <property type="entry name" value="Isochorismatase-like hydrolases"/>
    <property type="match status" value="1"/>
</dbReference>
<evidence type="ECO:0000259" key="2">
    <source>
        <dbReference type="Pfam" id="PF00857"/>
    </source>
</evidence>
<dbReference type="InterPro" id="IPR000868">
    <property type="entry name" value="Isochorismatase-like_dom"/>
</dbReference>
<keyword evidence="4" id="KW-1185">Reference proteome</keyword>
<evidence type="ECO:0000313" key="3">
    <source>
        <dbReference type="EMBL" id="SNT73392.1"/>
    </source>
</evidence>
<dbReference type="Pfam" id="PF00857">
    <property type="entry name" value="Isochorismatase"/>
    <property type="match status" value="1"/>
</dbReference>
<gene>
    <name evidence="3" type="ORF">SAMN05444959_1054</name>
</gene>
<name>A0A239PU03_9RHOB</name>
<reference evidence="3 4" key="1">
    <citation type="submission" date="2017-07" db="EMBL/GenBank/DDBJ databases">
        <authorList>
            <person name="Sun Z.S."/>
            <person name="Albrecht U."/>
            <person name="Echele G."/>
            <person name="Lee C.C."/>
        </authorList>
    </citation>
    <scope>NUCLEOTIDE SEQUENCE [LARGE SCALE GENOMIC DNA]</scope>
    <source>
        <strain evidence="3 4">DSM 14827</strain>
    </source>
</reference>
<dbReference type="InterPro" id="IPR036380">
    <property type="entry name" value="Isochorismatase-like_sf"/>
</dbReference>
<dbReference type="GO" id="GO:0016787">
    <property type="term" value="F:hydrolase activity"/>
    <property type="evidence" value="ECO:0007669"/>
    <property type="project" value="UniProtKB-KW"/>
</dbReference>
<dbReference type="Gene3D" id="3.40.50.850">
    <property type="entry name" value="Isochorismatase-like"/>
    <property type="match status" value="1"/>
</dbReference>
<dbReference type="EMBL" id="FZQB01000005">
    <property type="protein sequence ID" value="SNT73392.1"/>
    <property type="molecule type" value="Genomic_DNA"/>
</dbReference>
<protein>
    <submittedName>
        <fullName evidence="3">Nicotinamidase-related amidase</fullName>
    </submittedName>
</protein>
<dbReference type="RefSeq" id="WP_419182522.1">
    <property type="nucleotide sequence ID" value="NZ_CP067132.1"/>
</dbReference>
<dbReference type="InterPro" id="IPR050272">
    <property type="entry name" value="Isochorismatase-like_hydrls"/>
</dbReference>
<evidence type="ECO:0000313" key="4">
    <source>
        <dbReference type="Proteomes" id="UP000198307"/>
    </source>
</evidence>
<dbReference type="Proteomes" id="UP000198307">
    <property type="component" value="Unassembled WGS sequence"/>
</dbReference>
<sequence length="212" mass="22360">MSSTLSQKQIYSEAGFGEKVPRGTRPALIVVDFSYGFTDTQYPTAADMWAQIAATRQLGDVARQAGYPVIFTTIAYQPWEATALPWLKKATGMAALRAGSRLVQIDAATGIQPGDPIVVKHGASAFHGTNLAALLCGAGVDTVVVTGATTSGCVRATVVDAVQSGFNVLVPHDCCADRAQPPHDANLYDMGQKYADVTDAADVLAWLQSLQT</sequence>
<dbReference type="PANTHER" id="PTHR43540">
    <property type="entry name" value="PEROXYUREIDOACRYLATE/UREIDOACRYLATE AMIDOHYDROLASE-RELATED"/>
    <property type="match status" value="1"/>
</dbReference>
<feature type="domain" description="Isochorismatase-like" evidence="2">
    <location>
        <begin position="27"/>
        <end position="202"/>
    </location>
</feature>
<dbReference type="PANTHER" id="PTHR43540:SF1">
    <property type="entry name" value="ISOCHORISMATASE HYDROLASE"/>
    <property type="match status" value="1"/>
</dbReference>
<keyword evidence="1" id="KW-0378">Hydrolase</keyword>
<dbReference type="AlphaFoldDB" id="A0A239PU03"/>
<accession>A0A239PU03</accession>